<reference evidence="13" key="1">
    <citation type="journal article" date="2015" name="J. Nat. Hist.">
        <title>Molecular phylogeny of Acanthochitonina (Mollusca: Polyplacophora: Chitonida): three new mitochondrial genomes, rearranged gene orders and systematics.</title>
        <authorList>
            <person name="Irisarri I."/>
            <person name="Eernisse D.J."/>
            <person name="Zardoya R."/>
        </authorList>
    </citation>
    <scope>NUCLEOTIDE SEQUENCE</scope>
</reference>
<evidence type="ECO:0000256" key="11">
    <source>
        <dbReference type="RuleBase" id="RU004450"/>
    </source>
</evidence>
<dbReference type="SUPFAM" id="SSF81336">
    <property type="entry name" value="F1F0 ATP synthase subunit A"/>
    <property type="match status" value="1"/>
</dbReference>
<dbReference type="PANTHER" id="PTHR11410">
    <property type="entry name" value="ATP SYNTHASE SUBUNIT A"/>
    <property type="match status" value="1"/>
</dbReference>
<keyword evidence="10" id="KW-0066">ATP synthesis</keyword>
<name>A0A0E3DE03_9MOLL</name>
<dbReference type="Pfam" id="PF00119">
    <property type="entry name" value="ATP-synt_A"/>
    <property type="match status" value="1"/>
</dbReference>
<evidence type="ECO:0000256" key="5">
    <source>
        <dbReference type="ARBA" id="ARBA00022692"/>
    </source>
</evidence>
<dbReference type="GO" id="GO:0045259">
    <property type="term" value="C:proton-transporting ATP synthase complex"/>
    <property type="evidence" value="ECO:0007669"/>
    <property type="project" value="UniProtKB-KW"/>
</dbReference>
<dbReference type="PRINTS" id="PR00123">
    <property type="entry name" value="ATPASEA"/>
</dbReference>
<evidence type="ECO:0000256" key="1">
    <source>
        <dbReference type="ARBA" id="ARBA00004141"/>
    </source>
</evidence>
<keyword evidence="8" id="KW-0406">Ion transport</keyword>
<evidence type="ECO:0000256" key="10">
    <source>
        <dbReference type="ARBA" id="ARBA00023310"/>
    </source>
</evidence>
<protein>
    <recommendedName>
        <fullName evidence="11">ATP synthase subunit a</fullName>
    </recommendedName>
</protein>
<dbReference type="GeneID" id="24145811"/>
<keyword evidence="13" id="KW-0496">Mitochondrion</keyword>
<evidence type="ECO:0000256" key="3">
    <source>
        <dbReference type="ARBA" id="ARBA00022448"/>
    </source>
</evidence>
<sequence>MMSDIFSNFDPNNFTILSLSSLIWVIALFPLILLQNMTWSMINQKLMISLVLINFMSSQIKRNIGKNISGFIMSMVSIFLLLILVNLMGMVPYVFSLSSHLSFAFIFGLPIWASLIISASTYKLSSVIAHLLPTGAPAVLNPFLVLVETVSISVRPITLSVRLVANMSAGHIILILIASYLSSGIFTFSLIVVLLMILIQIFYFMFEMAICGIQAYIFTLLSGLYSDEHPMWTKLLLLFYMMNYKLGYDKFCSPATSLQCSNMSYLTLN</sequence>
<gene>
    <name evidence="13" type="primary">atp6</name>
</gene>
<comment type="subcellular location">
    <subcellularLocation>
        <location evidence="1">Membrane</location>
        <topology evidence="1">Multi-pass membrane protein</topology>
    </subcellularLocation>
    <subcellularLocation>
        <location evidence="11">Mitochondrion inner membrane</location>
        <topology evidence="11">Multi-pass membrane protein</topology>
    </subcellularLocation>
</comment>
<dbReference type="NCBIfam" id="TIGR01131">
    <property type="entry name" value="ATP_synt_6_or_A"/>
    <property type="match status" value="1"/>
</dbReference>
<feature type="transmembrane region" description="Helical" evidence="12">
    <location>
        <begin position="202"/>
        <end position="225"/>
    </location>
</feature>
<dbReference type="AlphaFoldDB" id="A0A0E3DE03"/>
<dbReference type="PROSITE" id="PS00449">
    <property type="entry name" value="ATPASE_A"/>
    <property type="match status" value="1"/>
</dbReference>
<dbReference type="CDD" id="cd00310">
    <property type="entry name" value="ATP-synt_Fo_a_6"/>
    <property type="match status" value="1"/>
</dbReference>
<dbReference type="InterPro" id="IPR045083">
    <property type="entry name" value="ATP_synth_F0_asu_bact/mt"/>
</dbReference>
<dbReference type="InterPro" id="IPR023011">
    <property type="entry name" value="ATP_synth_F0_asu_AS"/>
</dbReference>
<geneLocation type="mitochondrion" evidence="13"/>
<feature type="transmembrane region" description="Helical" evidence="12">
    <location>
        <begin position="12"/>
        <end position="33"/>
    </location>
</feature>
<feature type="transmembrane region" description="Helical" evidence="12">
    <location>
        <begin position="131"/>
        <end position="152"/>
    </location>
</feature>
<evidence type="ECO:0000256" key="7">
    <source>
        <dbReference type="ARBA" id="ARBA00022989"/>
    </source>
</evidence>
<evidence type="ECO:0000313" key="13">
    <source>
        <dbReference type="EMBL" id="AIA77068.1"/>
    </source>
</evidence>
<dbReference type="CTD" id="4508"/>
<evidence type="ECO:0000256" key="8">
    <source>
        <dbReference type="ARBA" id="ARBA00023065"/>
    </source>
</evidence>
<evidence type="ECO:0000256" key="6">
    <source>
        <dbReference type="ARBA" id="ARBA00022781"/>
    </source>
</evidence>
<evidence type="ECO:0000256" key="4">
    <source>
        <dbReference type="ARBA" id="ARBA00022547"/>
    </source>
</evidence>
<dbReference type="InterPro" id="IPR000568">
    <property type="entry name" value="ATP_synth_F0_asu"/>
</dbReference>
<dbReference type="InterPro" id="IPR035908">
    <property type="entry name" value="F0_ATP_A_sf"/>
</dbReference>
<dbReference type="RefSeq" id="YP_009131219.1">
    <property type="nucleotide sequence ID" value="NC_026849.1"/>
</dbReference>
<accession>A0A0E3DE03</accession>
<keyword evidence="4" id="KW-0138">CF(0)</keyword>
<dbReference type="PANTHER" id="PTHR11410:SF0">
    <property type="entry name" value="ATP SYNTHASE SUBUNIT A"/>
    <property type="match status" value="1"/>
</dbReference>
<dbReference type="EMBL" id="KJ569362">
    <property type="protein sequence ID" value="AIA77068.1"/>
    <property type="molecule type" value="Genomic_DNA"/>
</dbReference>
<proteinExistence type="inferred from homology"/>
<keyword evidence="3" id="KW-0813">Transport</keyword>
<organism evidence="13">
    <name type="scientific">Nuttallina californica</name>
    <dbReference type="NCBI Taxonomy" id="413430"/>
    <lineage>
        <taxon>Eukaryota</taxon>
        <taxon>Metazoa</taxon>
        <taxon>Spiralia</taxon>
        <taxon>Lophotrochozoa</taxon>
        <taxon>Mollusca</taxon>
        <taxon>Polyplacophora</taxon>
        <taxon>Neoloricata</taxon>
        <taxon>Chitonida</taxon>
        <taxon>Acanthochitonina</taxon>
        <taxon>Tonicellidae</taxon>
        <taxon>Tonicellinae</taxon>
        <taxon>Nuttallina</taxon>
    </lineage>
</organism>
<feature type="transmembrane region" description="Helical" evidence="12">
    <location>
        <begin position="172"/>
        <end position="195"/>
    </location>
</feature>
<evidence type="ECO:0000256" key="9">
    <source>
        <dbReference type="ARBA" id="ARBA00023136"/>
    </source>
</evidence>
<keyword evidence="6" id="KW-0375">Hydrogen ion transport</keyword>
<feature type="transmembrane region" description="Helical" evidence="12">
    <location>
        <begin position="101"/>
        <end position="119"/>
    </location>
</feature>
<dbReference type="GO" id="GO:0005743">
    <property type="term" value="C:mitochondrial inner membrane"/>
    <property type="evidence" value="ECO:0007669"/>
    <property type="project" value="UniProtKB-SubCell"/>
</dbReference>
<dbReference type="GO" id="GO:0046933">
    <property type="term" value="F:proton-transporting ATP synthase activity, rotational mechanism"/>
    <property type="evidence" value="ECO:0007669"/>
    <property type="project" value="TreeGrafter"/>
</dbReference>
<feature type="transmembrane region" description="Helical" evidence="12">
    <location>
        <begin position="68"/>
        <end position="95"/>
    </location>
</feature>
<keyword evidence="7 12" id="KW-1133">Transmembrane helix</keyword>
<comment type="similarity">
    <text evidence="2">Belongs to the ATPase A chain family.</text>
</comment>
<evidence type="ECO:0000256" key="2">
    <source>
        <dbReference type="ARBA" id="ARBA00006810"/>
    </source>
</evidence>
<evidence type="ECO:0000256" key="12">
    <source>
        <dbReference type="SAM" id="Phobius"/>
    </source>
</evidence>
<dbReference type="Gene3D" id="1.20.120.220">
    <property type="entry name" value="ATP synthase, F0 complex, subunit A"/>
    <property type="match status" value="1"/>
</dbReference>
<keyword evidence="5 12" id="KW-0812">Transmembrane</keyword>
<keyword evidence="9 12" id="KW-0472">Membrane</keyword>